<accession>A0A7S3ULI6</accession>
<evidence type="ECO:0000313" key="2">
    <source>
        <dbReference type="EMBL" id="CAE0618526.1"/>
    </source>
</evidence>
<proteinExistence type="predicted"/>
<reference evidence="2" key="1">
    <citation type="submission" date="2021-01" db="EMBL/GenBank/DDBJ databases">
        <authorList>
            <person name="Corre E."/>
            <person name="Pelletier E."/>
            <person name="Niang G."/>
            <person name="Scheremetjew M."/>
            <person name="Finn R."/>
            <person name="Kale V."/>
            <person name="Holt S."/>
            <person name="Cochrane G."/>
            <person name="Meng A."/>
            <person name="Brown T."/>
            <person name="Cohen L."/>
        </authorList>
    </citation>
    <scope>NUCLEOTIDE SEQUENCE</scope>
    <source>
        <strain evidence="2">CCMP1795</strain>
    </source>
</reference>
<organism evidence="2">
    <name type="scientific">Oxyrrhis marina</name>
    <name type="common">Dinoflagellate</name>
    <dbReference type="NCBI Taxonomy" id="2969"/>
    <lineage>
        <taxon>Eukaryota</taxon>
        <taxon>Sar</taxon>
        <taxon>Alveolata</taxon>
        <taxon>Dinophyceae</taxon>
        <taxon>Oxyrrhinales</taxon>
        <taxon>Oxyrrhinaceae</taxon>
        <taxon>Oxyrrhis</taxon>
    </lineage>
</organism>
<gene>
    <name evidence="2" type="ORF">OMAR00292_LOCUS4402</name>
</gene>
<protein>
    <submittedName>
        <fullName evidence="2">Uncharacterized protein</fullName>
    </submittedName>
</protein>
<name>A0A7S3ULI6_OXYMA</name>
<feature type="region of interest" description="Disordered" evidence="1">
    <location>
        <begin position="111"/>
        <end position="130"/>
    </location>
</feature>
<feature type="region of interest" description="Disordered" evidence="1">
    <location>
        <begin position="167"/>
        <end position="204"/>
    </location>
</feature>
<evidence type="ECO:0000256" key="1">
    <source>
        <dbReference type="SAM" id="MobiDB-lite"/>
    </source>
</evidence>
<dbReference type="EMBL" id="HBIT01008606">
    <property type="protein sequence ID" value="CAE0618526.1"/>
    <property type="molecule type" value="Transcribed_RNA"/>
</dbReference>
<dbReference type="AlphaFoldDB" id="A0A7S3ULI6"/>
<sequence length="204" mass="22044">MVLVDTQGLKERAAVVQFPSAPSSTQTAEIQFGVSEMGSFPPRVVGRSTRSSQLTYPGMDLQRVTGRPLSPWVYCLGVRNPASPGKLTVYHLSLYSLHSQLESNVDLNKKRGMEHGTKGEYEGAKKRKLRQDIKDSAARMTAVSGSGSDLKLQQAAVEHVKVADQELFNIKKKRGDKGSAKGKGAAEKKQSGTGAKPDNTRGTT</sequence>
<feature type="compositionally biased region" description="Basic and acidic residues" evidence="1">
    <location>
        <begin position="176"/>
        <end position="190"/>
    </location>
</feature>